<name>A0A7X0PKF5_9BURK</name>
<sequence>MHATSHLPETDTVARDGADMAGTAPPVLDTIHRPALLVLPGWDDDSQAQYEALDHDLAAEGWQTRRAHLPDAYWPAAERAKVNREDSLRQSLHRVCSHYFRGSRCPAWGLDARRPRAAR</sequence>
<accession>A0A7X0PKF5</accession>
<evidence type="ECO:0000256" key="1">
    <source>
        <dbReference type="SAM" id="MobiDB-lite"/>
    </source>
</evidence>
<feature type="compositionally biased region" description="Basic and acidic residues" evidence="1">
    <location>
        <begin position="8"/>
        <end position="18"/>
    </location>
</feature>
<comment type="caution">
    <text evidence="2">The sequence shown here is derived from an EMBL/GenBank/DDBJ whole genome shotgun (WGS) entry which is preliminary data.</text>
</comment>
<evidence type="ECO:0000313" key="3">
    <source>
        <dbReference type="Proteomes" id="UP000575083"/>
    </source>
</evidence>
<keyword evidence="3" id="KW-1185">Reference proteome</keyword>
<dbReference type="EMBL" id="JACHLK010000021">
    <property type="protein sequence ID" value="MBB6563598.1"/>
    <property type="molecule type" value="Genomic_DNA"/>
</dbReference>
<feature type="region of interest" description="Disordered" evidence="1">
    <location>
        <begin position="1"/>
        <end position="26"/>
    </location>
</feature>
<dbReference type="AlphaFoldDB" id="A0A7X0PKF5"/>
<dbReference type="RefSeq" id="WP_184864798.1">
    <property type="nucleotide sequence ID" value="NZ_JACHLK010000021.1"/>
</dbReference>
<protein>
    <submittedName>
        <fullName evidence="2">Uncharacterized protein</fullName>
    </submittedName>
</protein>
<organism evidence="2 3">
    <name type="scientific">Acidovorax soli</name>
    <dbReference type="NCBI Taxonomy" id="592050"/>
    <lineage>
        <taxon>Bacteria</taxon>
        <taxon>Pseudomonadati</taxon>
        <taxon>Pseudomonadota</taxon>
        <taxon>Betaproteobacteria</taxon>
        <taxon>Burkholderiales</taxon>
        <taxon>Comamonadaceae</taxon>
        <taxon>Acidovorax</taxon>
    </lineage>
</organism>
<gene>
    <name evidence="2" type="ORF">HNP48_006322</name>
</gene>
<dbReference type="Proteomes" id="UP000575083">
    <property type="component" value="Unassembled WGS sequence"/>
</dbReference>
<proteinExistence type="predicted"/>
<evidence type="ECO:0000313" key="2">
    <source>
        <dbReference type="EMBL" id="MBB6563598.1"/>
    </source>
</evidence>
<reference evidence="2 3" key="1">
    <citation type="submission" date="2020-08" db="EMBL/GenBank/DDBJ databases">
        <title>Functional genomics of gut bacteria from endangered species of beetles.</title>
        <authorList>
            <person name="Carlos-Shanley C."/>
        </authorList>
    </citation>
    <scope>NUCLEOTIDE SEQUENCE [LARGE SCALE GENOMIC DNA]</scope>
    <source>
        <strain evidence="2 3">S00198</strain>
    </source>
</reference>